<gene>
    <name evidence="1" type="ORF">Van01_47970</name>
</gene>
<dbReference type="Proteomes" id="UP000647017">
    <property type="component" value="Unassembled WGS sequence"/>
</dbReference>
<name>A0ABQ4I0Z5_9ACTN</name>
<dbReference type="EMBL" id="BOOZ01000034">
    <property type="protein sequence ID" value="GIJ11583.1"/>
    <property type="molecule type" value="Genomic_DNA"/>
</dbReference>
<proteinExistence type="predicted"/>
<sequence length="97" mass="10732">MEIFLATLLALVVGLLLAQAPSRREVARTAYRLTELERRLTLVMDHLGVADTDPLPPVVREHLARGDKIKAIAEYRKITGADLLTAKTVVEAGDTRR</sequence>
<dbReference type="RefSeq" id="WP_204011825.1">
    <property type="nucleotide sequence ID" value="NZ_BOOZ01000034.1"/>
</dbReference>
<keyword evidence="2" id="KW-1185">Reference proteome</keyword>
<evidence type="ECO:0008006" key="3">
    <source>
        <dbReference type="Google" id="ProtNLM"/>
    </source>
</evidence>
<comment type="caution">
    <text evidence="1">The sequence shown here is derived from an EMBL/GenBank/DDBJ whole genome shotgun (WGS) entry which is preliminary data.</text>
</comment>
<evidence type="ECO:0000313" key="2">
    <source>
        <dbReference type="Proteomes" id="UP000647017"/>
    </source>
</evidence>
<evidence type="ECO:0000313" key="1">
    <source>
        <dbReference type="EMBL" id="GIJ11583.1"/>
    </source>
</evidence>
<accession>A0ABQ4I0Z5</accession>
<reference evidence="1 2" key="1">
    <citation type="submission" date="2021-01" db="EMBL/GenBank/DDBJ databases">
        <title>Whole genome shotgun sequence of Verrucosispora andamanensis NBRC 109075.</title>
        <authorList>
            <person name="Komaki H."/>
            <person name="Tamura T."/>
        </authorList>
    </citation>
    <scope>NUCLEOTIDE SEQUENCE [LARGE SCALE GENOMIC DNA]</scope>
    <source>
        <strain evidence="1 2">NBRC 109075</strain>
    </source>
</reference>
<protein>
    <recommendedName>
        <fullName evidence="3">Ribosomal protein L7/L12 C-terminal domain-containing protein</fullName>
    </recommendedName>
</protein>
<organism evidence="1 2">
    <name type="scientific">Micromonospora andamanensis</name>
    <dbReference type="NCBI Taxonomy" id="1287068"/>
    <lineage>
        <taxon>Bacteria</taxon>
        <taxon>Bacillati</taxon>
        <taxon>Actinomycetota</taxon>
        <taxon>Actinomycetes</taxon>
        <taxon>Micromonosporales</taxon>
        <taxon>Micromonosporaceae</taxon>
        <taxon>Micromonospora</taxon>
    </lineage>
</organism>